<organism evidence="2 3">
    <name type="scientific">Neiella marina</name>
    <dbReference type="NCBI Taxonomy" id="508461"/>
    <lineage>
        <taxon>Bacteria</taxon>
        <taxon>Pseudomonadati</taxon>
        <taxon>Pseudomonadota</taxon>
        <taxon>Gammaproteobacteria</taxon>
        <taxon>Alteromonadales</taxon>
        <taxon>Echinimonadaceae</taxon>
        <taxon>Neiella</taxon>
    </lineage>
</organism>
<accession>A0A8J2U222</accession>
<dbReference type="Proteomes" id="UP000619743">
    <property type="component" value="Unassembled WGS sequence"/>
</dbReference>
<keyword evidence="3" id="KW-1185">Reference proteome</keyword>
<sequence length="104" mass="11372">MSTIIDMLEKLGQDANLQTPEALKAAKADLAEQIRTHNQPMNFIVVVADEDTDTQQTGVANELTQEVLEETLNLDSSKCILVLPADDDDESEGDNTEEKNLKAA</sequence>
<comment type="caution">
    <text evidence="2">The sequence shown here is derived from an EMBL/GenBank/DDBJ whole genome shotgun (WGS) entry which is preliminary data.</text>
</comment>
<feature type="compositionally biased region" description="Acidic residues" evidence="1">
    <location>
        <begin position="85"/>
        <end position="95"/>
    </location>
</feature>
<protein>
    <submittedName>
        <fullName evidence="2">Uncharacterized protein</fullName>
    </submittedName>
</protein>
<dbReference type="RefSeq" id="WP_087504325.1">
    <property type="nucleotide sequence ID" value="NZ_BMDX01000001.1"/>
</dbReference>
<dbReference type="AlphaFoldDB" id="A0A8J2U222"/>
<proteinExistence type="predicted"/>
<gene>
    <name evidence="2" type="ORF">GCM10011369_03260</name>
</gene>
<evidence type="ECO:0000313" key="2">
    <source>
        <dbReference type="EMBL" id="GGA65180.1"/>
    </source>
</evidence>
<dbReference type="EMBL" id="BMDX01000001">
    <property type="protein sequence ID" value="GGA65180.1"/>
    <property type="molecule type" value="Genomic_DNA"/>
</dbReference>
<evidence type="ECO:0000313" key="3">
    <source>
        <dbReference type="Proteomes" id="UP000619743"/>
    </source>
</evidence>
<reference evidence="3" key="1">
    <citation type="journal article" date="2019" name="Int. J. Syst. Evol. Microbiol.">
        <title>The Global Catalogue of Microorganisms (GCM) 10K type strain sequencing project: providing services to taxonomists for standard genome sequencing and annotation.</title>
        <authorList>
            <consortium name="The Broad Institute Genomics Platform"/>
            <consortium name="The Broad Institute Genome Sequencing Center for Infectious Disease"/>
            <person name="Wu L."/>
            <person name="Ma J."/>
        </authorList>
    </citation>
    <scope>NUCLEOTIDE SEQUENCE [LARGE SCALE GENOMIC DNA]</scope>
    <source>
        <strain evidence="3">CGMCC 1.10130</strain>
    </source>
</reference>
<evidence type="ECO:0000256" key="1">
    <source>
        <dbReference type="SAM" id="MobiDB-lite"/>
    </source>
</evidence>
<name>A0A8J2U222_9GAMM</name>
<feature type="region of interest" description="Disordered" evidence="1">
    <location>
        <begin position="85"/>
        <end position="104"/>
    </location>
</feature>